<accession>A0A8C3IYL1</accession>
<dbReference type="Ensembl" id="ENSCPBT00000047827.1">
    <property type="protein sequence ID" value="ENSCPBP00000040818.1"/>
    <property type="gene ID" value="ENSCPBG00000028032.1"/>
</dbReference>
<protein>
    <submittedName>
        <fullName evidence="1">Uncharacterized protein</fullName>
    </submittedName>
</protein>
<reference evidence="1" key="1">
    <citation type="submission" date="2025-08" db="UniProtKB">
        <authorList>
            <consortium name="Ensembl"/>
        </authorList>
    </citation>
    <scope>IDENTIFICATION</scope>
</reference>
<keyword evidence="2" id="KW-1185">Reference proteome</keyword>
<sequence>LKNLQGRRLHHLPSKCFSPPAHLMASPDLPVLQHVGCKQLRGRQGPQAAWGYADHRTWSLLRLLLFFQILQRVCGECVWKGRGGSCEQRLDIAEHTVSGLGVCWGHPASYRQGCWGQRC</sequence>
<dbReference type="Proteomes" id="UP000694380">
    <property type="component" value="Unplaced"/>
</dbReference>
<proteinExistence type="predicted"/>
<reference evidence="1" key="2">
    <citation type="submission" date="2025-09" db="UniProtKB">
        <authorList>
            <consortium name="Ensembl"/>
        </authorList>
    </citation>
    <scope>IDENTIFICATION</scope>
</reference>
<name>A0A8C3IYL1_CHRPI</name>
<evidence type="ECO:0000313" key="1">
    <source>
        <dbReference type="Ensembl" id="ENSCPBP00000040818.1"/>
    </source>
</evidence>
<organism evidence="1 2">
    <name type="scientific">Chrysemys picta bellii</name>
    <name type="common">Western painted turtle</name>
    <name type="synonym">Emys bellii</name>
    <dbReference type="NCBI Taxonomy" id="8478"/>
    <lineage>
        <taxon>Eukaryota</taxon>
        <taxon>Metazoa</taxon>
        <taxon>Chordata</taxon>
        <taxon>Craniata</taxon>
        <taxon>Vertebrata</taxon>
        <taxon>Euteleostomi</taxon>
        <taxon>Archelosauria</taxon>
        <taxon>Testudinata</taxon>
        <taxon>Testudines</taxon>
        <taxon>Cryptodira</taxon>
        <taxon>Durocryptodira</taxon>
        <taxon>Testudinoidea</taxon>
        <taxon>Emydidae</taxon>
        <taxon>Chrysemys</taxon>
    </lineage>
</organism>
<dbReference type="AlphaFoldDB" id="A0A8C3IYL1"/>
<evidence type="ECO:0000313" key="2">
    <source>
        <dbReference type="Proteomes" id="UP000694380"/>
    </source>
</evidence>